<dbReference type="InterPro" id="IPR029140">
    <property type="entry name" value="Mfa1_C"/>
</dbReference>
<feature type="domain" description="Major fimbrial subunit protein N-terminal" evidence="6">
    <location>
        <begin position="66"/>
        <end position="146"/>
    </location>
</feature>
<reference evidence="8" key="2">
    <citation type="submission" date="2021-04" db="EMBL/GenBank/DDBJ databases">
        <authorList>
            <person name="Gilroy R."/>
        </authorList>
    </citation>
    <scope>NUCLEOTIDE SEQUENCE</scope>
    <source>
        <strain evidence="8">5134</strain>
    </source>
</reference>
<dbReference type="Pfam" id="PF06321">
    <property type="entry name" value="P_gingi_FimA"/>
    <property type="match status" value="1"/>
</dbReference>
<feature type="signal peptide" evidence="5">
    <location>
        <begin position="1"/>
        <end position="22"/>
    </location>
</feature>
<dbReference type="Gene3D" id="2.60.40.2580">
    <property type="match status" value="1"/>
</dbReference>
<evidence type="ECO:0000256" key="5">
    <source>
        <dbReference type="SAM" id="SignalP"/>
    </source>
</evidence>
<keyword evidence="4" id="KW-0281">Fimbrium</keyword>
<feature type="chain" id="PRO_5039594395" evidence="5">
    <location>
        <begin position="23"/>
        <end position="532"/>
    </location>
</feature>
<comment type="similarity">
    <text evidence="2">Belongs to the bacteroidetes fimbrillin superfamily. FimA/Mfa1 family.</text>
</comment>
<dbReference type="AlphaFoldDB" id="A0A9D2CA45"/>
<protein>
    <submittedName>
        <fullName evidence="8">Mfa1 family fimbria major subunit</fullName>
    </submittedName>
</protein>
<comment type="subcellular location">
    <subcellularLocation>
        <location evidence="1">Fimbrium</location>
    </subcellularLocation>
</comment>
<organism evidence="8 9">
    <name type="scientific">Candidatus Alistipes intestinigallinarum</name>
    <dbReference type="NCBI Taxonomy" id="2838440"/>
    <lineage>
        <taxon>Bacteria</taxon>
        <taxon>Pseudomonadati</taxon>
        <taxon>Bacteroidota</taxon>
        <taxon>Bacteroidia</taxon>
        <taxon>Bacteroidales</taxon>
        <taxon>Rikenellaceae</taxon>
        <taxon>Alistipes</taxon>
    </lineage>
</organism>
<dbReference type="PROSITE" id="PS51257">
    <property type="entry name" value="PROKAR_LIPOPROTEIN"/>
    <property type="match status" value="1"/>
</dbReference>
<evidence type="ECO:0000256" key="1">
    <source>
        <dbReference type="ARBA" id="ARBA00004561"/>
    </source>
</evidence>
<evidence type="ECO:0000256" key="4">
    <source>
        <dbReference type="ARBA" id="ARBA00023263"/>
    </source>
</evidence>
<dbReference type="Proteomes" id="UP000886844">
    <property type="component" value="Unassembled WGS sequence"/>
</dbReference>
<feature type="domain" description="Minor fimbrium subunit Mfa1 C-terminal" evidence="7">
    <location>
        <begin position="451"/>
        <end position="525"/>
    </location>
</feature>
<dbReference type="GO" id="GO:0009418">
    <property type="term" value="C:pilus shaft"/>
    <property type="evidence" value="ECO:0007669"/>
    <property type="project" value="InterPro"/>
</dbReference>
<evidence type="ECO:0000256" key="2">
    <source>
        <dbReference type="ARBA" id="ARBA00006011"/>
    </source>
</evidence>
<name>A0A9D2CA45_9BACT</name>
<evidence type="ECO:0000256" key="3">
    <source>
        <dbReference type="ARBA" id="ARBA00022729"/>
    </source>
</evidence>
<evidence type="ECO:0000313" key="8">
    <source>
        <dbReference type="EMBL" id="HIY67936.1"/>
    </source>
</evidence>
<dbReference type="InterPro" id="IPR029141">
    <property type="entry name" value="FimA_N"/>
</dbReference>
<dbReference type="Pfam" id="PF15495">
    <property type="entry name" value="Fimbrillin_C"/>
    <property type="match status" value="1"/>
</dbReference>
<reference evidence="8" key="1">
    <citation type="journal article" date="2021" name="PeerJ">
        <title>Extensive microbial diversity within the chicken gut microbiome revealed by metagenomics and culture.</title>
        <authorList>
            <person name="Gilroy R."/>
            <person name="Ravi A."/>
            <person name="Getino M."/>
            <person name="Pursley I."/>
            <person name="Horton D.L."/>
            <person name="Alikhan N.F."/>
            <person name="Baker D."/>
            <person name="Gharbi K."/>
            <person name="Hall N."/>
            <person name="Watson M."/>
            <person name="Adriaenssens E.M."/>
            <person name="Foster-Nyarko E."/>
            <person name="Jarju S."/>
            <person name="Secka A."/>
            <person name="Antonio M."/>
            <person name="Oren A."/>
            <person name="Chaudhuri R.R."/>
            <person name="La Ragione R."/>
            <person name="Hildebrand F."/>
            <person name="Pallen M.J."/>
        </authorList>
    </citation>
    <scope>NUCLEOTIDE SEQUENCE</scope>
    <source>
        <strain evidence="8">5134</strain>
    </source>
</reference>
<dbReference type="InterPro" id="IPR047786">
    <property type="entry name" value="Mfa1_fim"/>
</dbReference>
<dbReference type="EMBL" id="DXDA01000007">
    <property type="protein sequence ID" value="HIY67936.1"/>
    <property type="molecule type" value="Genomic_DNA"/>
</dbReference>
<comment type="caution">
    <text evidence="8">The sequence shown here is derived from an EMBL/GenBank/DDBJ whole genome shotgun (WGS) entry which is preliminary data.</text>
</comment>
<proteinExistence type="inferred from homology"/>
<evidence type="ECO:0000259" key="6">
    <source>
        <dbReference type="Pfam" id="PF06321"/>
    </source>
</evidence>
<sequence>MKKHNMLTVGALAAAMLFSACNKEMNAPADSTGGGQDVVEGIPTYAKVEITQRASSGTYAGDAGDYVHGNSPASEEERRINSAYVLIFDKMGVLERTQQLTADGEGKVFSATFPITTGVKKCFAVANVPLKDNKDQDTEFGKILTEFAKGTPYKLDAVRSAILQIASIKEATDTDERKGFYMGNVYKLGAMDEETHTIEKATEDEVTAEDGPKNNITIYIGRMVSKVTPKFTATAATQIGGALTDLKYRVRNNPKRFYLFPVYVKDGEEDKKVDVLSSPYFGISQYDWTQPQDQYPTKLTLGSFFSNNHSADGQAEDETRFATFDDASYLTENSPKTPLRRKATMLSIRGKWTPNNDQILDAAGVATNAKLTDVDGTFCRVQIIGAAEDANKGLILGYLPGVYDVTDPNSITVAWKETIGDEENKIEMENGAGKEQGTLDGAAVTYKAVVYTGGICYYGYWMKQNINGASVAQQYAIKRNNHYNVSISSVDGPGDPTEDDVLNKPDEIEADSYMKAIIEVLNWNVVDIEGGI</sequence>
<gene>
    <name evidence="8" type="ORF">H9828_00805</name>
</gene>
<dbReference type="Gene3D" id="2.60.40.3690">
    <property type="match status" value="1"/>
</dbReference>
<dbReference type="NCBIfam" id="NF038041">
    <property type="entry name" value="fim_Mfa1_fam"/>
    <property type="match status" value="1"/>
</dbReference>
<keyword evidence="3 5" id="KW-0732">Signal</keyword>
<accession>A0A9D2CA45</accession>
<evidence type="ECO:0000259" key="7">
    <source>
        <dbReference type="Pfam" id="PF15495"/>
    </source>
</evidence>
<evidence type="ECO:0000313" key="9">
    <source>
        <dbReference type="Proteomes" id="UP000886844"/>
    </source>
</evidence>